<reference evidence="2 4" key="2">
    <citation type="submission" date="2018-11" db="EMBL/GenBank/DDBJ databases">
        <authorList>
            <consortium name="Pathogen Informatics"/>
        </authorList>
    </citation>
    <scope>NUCLEOTIDE SEQUENCE [LARGE SCALE GENOMIC DNA]</scope>
</reference>
<reference evidence="5" key="1">
    <citation type="submission" date="2017-02" db="UniProtKB">
        <authorList>
            <consortium name="WormBaseParasite"/>
        </authorList>
    </citation>
    <scope>IDENTIFICATION</scope>
</reference>
<evidence type="ECO:0000313" key="5">
    <source>
        <dbReference type="WBParaSite" id="DME_0000559901-mRNA-1"/>
    </source>
</evidence>
<dbReference type="Proteomes" id="UP000274756">
    <property type="component" value="Unassembled WGS sequence"/>
</dbReference>
<dbReference type="WBParaSite" id="DME_0000559901-mRNA-1">
    <property type="protein sequence ID" value="DME_0000559901-mRNA-1"/>
    <property type="gene ID" value="DME_0000559901"/>
</dbReference>
<proteinExistence type="predicted"/>
<protein>
    <submittedName>
        <fullName evidence="2 5">Uncharacterized protein</fullName>
    </submittedName>
</protein>
<dbReference type="Proteomes" id="UP000038040">
    <property type="component" value="Unplaced"/>
</dbReference>
<evidence type="ECO:0000313" key="3">
    <source>
        <dbReference type="Proteomes" id="UP000038040"/>
    </source>
</evidence>
<keyword evidence="4" id="KW-1185">Reference proteome</keyword>
<dbReference type="EMBL" id="UYYG01000006">
    <property type="protein sequence ID" value="VDN50671.1"/>
    <property type="molecule type" value="Genomic_DNA"/>
</dbReference>
<feature type="compositionally biased region" description="Basic residues" evidence="1">
    <location>
        <begin position="31"/>
        <end position="45"/>
    </location>
</feature>
<accession>A0A0N4UE19</accession>
<feature type="compositionally biased region" description="Low complexity" evidence="1">
    <location>
        <begin position="18"/>
        <end position="29"/>
    </location>
</feature>
<feature type="region of interest" description="Disordered" evidence="1">
    <location>
        <begin position="81"/>
        <end position="101"/>
    </location>
</feature>
<name>A0A0N4UE19_DRAME</name>
<feature type="compositionally biased region" description="Basic residues" evidence="1">
    <location>
        <begin position="1"/>
        <end position="17"/>
    </location>
</feature>
<evidence type="ECO:0000313" key="4">
    <source>
        <dbReference type="Proteomes" id="UP000274756"/>
    </source>
</evidence>
<evidence type="ECO:0000313" key="2">
    <source>
        <dbReference type="EMBL" id="VDN50671.1"/>
    </source>
</evidence>
<gene>
    <name evidence="2" type="ORF">DME_LOCUS644</name>
</gene>
<dbReference type="AlphaFoldDB" id="A0A0N4UE19"/>
<feature type="region of interest" description="Disordered" evidence="1">
    <location>
        <begin position="1"/>
        <end position="65"/>
    </location>
</feature>
<sequence length="130" mass="15069">MPCHRRFAFARRARASRSRSSLASMRSSRGQARKQPRRLRSRSSNRSRSLSLFAQTRPRDSQGRFLPLDFVDTKDYGHIAQKSTKRSAGRSGKAFHERSVSPRRQQIIRLSSPTQLRIIIRLSCLQNFLK</sequence>
<organism evidence="3 5">
    <name type="scientific">Dracunculus medinensis</name>
    <name type="common">Guinea worm</name>
    <dbReference type="NCBI Taxonomy" id="318479"/>
    <lineage>
        <taxon>Eukaryota</taxon>
        <taxon>Metazoa</taxon>
        <taxon>Ecdysozoa</taxon>
        <taxon>Nematoda</taxon>
        <taxon>Chromadorea</taxon>
        <taxon>Rhabditida</taxon>
        <taxon>Spirurina</taxon>
        <taxon>Dracunculoidea</taxon>
        <taxon>Dracunculidae</taxon>
        <taxon>Dracunculus</taxon>
    </lineage>
</organism>
<evidence type="ECO:0000256" key="1">
    <source>
        <dbReference type="SAM" id="MobiDB-lite"/>
    </source>
</evidence>